<proteinExistence type="predicted"/>
<evidence type="ECO:0000313" key="5">
    <source>
        <dbReference type="EMBL" id="KRH29310.1"/>
    </source>
</evidence>
<keyword evidence="3" id="KW-1133">Transmembrane helix</keyword>
<dbReference type="SMR" id="A0A0R0HFA1"/>
<keyword evidence="3" id="KW-0472">Membrane</keyword>
<evidence type="ECO:0000256" key="3">
    <source>
        <dbReference type="SAM" id="Phobius"/>
    </source>
</evidence>
<organism evidence="5">
    <name type="scientific">Glycine max</name>
    <name type="common">Soybean</name>
    <name type="synonym">Glycine hispida</name>
    <dbReference type="NCBI Taxonomy" id="3847"/>
    <lineage>
        <taxon>Eukaryota</taxon>
        <taxon>Viridiplantae</taxon>
        <taxon>Streptophyta</taxon>
        <taxon>Embryophyta</taxon>
        <taxon>Tracheophyta</taxon>
        <taxon>Spermatophyta</taxon>
        <taxon>Magnoliopsida</taxon>
        <taxon>eudicotyledons</taxon>
        <taxon>Gunneridae</taxon>
        <taxon>Pentapetalae</taxon>
        <taxon>rosids</taxon>
        <taxon>fabids</taxon>
        <taxon>Fabales</taxon>
        <taxon>Fabaceae</taxon>
        <taxon>Papilionoideae</taxon>
        <taxon>50 kb inversion clade</taxon>
        <taxon>NPAAA clade</taxon>
        <taxon>indigoferoid/millettioid clade</taxon>
        <taxon>Phaseoleae</taxon>
        <taxon>Glycine</taxon>
        <taxon>Glycine subgen. Soja</taxon>
    </lineage>
</organism>
<dbReference type="STRING" id="3847.A0A0R0HFA1"/>
<keyword evidence="1" id="KW-0677">Repeat</keyword>
<sequence length="320" mass="36340">MGSKDSCRTELRIAIRQLSDRCLYSASKWAAEQLVGIEEDPAKFTPSNTRFQRGSSRICRKSRTHETAAVITPVVGVLYDATPVNVMEKDELVDGDFYLWQSPISVAVSIRQLLMFFVRTNRKEISVLALLCSLSGQYSGFILCSLLWIECGFSFVGFCVFVAGEKQKEEETIELGGPLGKSDAINHELVSLERELSTIRKNGKVDPFCLYLYGLVLKQKGNENLACTVLVESVNYYPWNWNAWTKLQSLCKKVDILNSLNLNSHWMKDFFLASVYQELRMHNDSLSKYEYLLGTFGYSNYLQAQIAKVQYSLREFAAAD</sequence>
<feature type="domain" description="Cdc23" evidence="4">
    <location>
        <begin position="158"/>
        <end position="307"/>
    </location>
</feature>
<protein>
    <recommendedName>
        <fullName evidence="4">Cdc23 domain-containing protein</fullName>
    </recommendedName>
</protein>
<dbReference type="Gramene" id="KRH29310">
    <property type="protein sequence ID" value="KRH29310"/>
    <property type="gene ID" value="GLYMA_11G109200"/>
</dbReference>
<evidence type="ECO:0000259" key="4">
    <source>
        <dbReference type="Pfam" id="PF04049"/>
    </source>
</evidence>
<dbReference type="InterPro" id="IPR011990">
    <property type="entry name" value="TPR-like_helical_dom_sf"/>
</dbReference>
<evidence type="ECO:0000256" key="1">
    <source>
        <dbReference type="ARBA" id="ARBA00022737"/>
    </source>
</evidence>
<dbReference type="GO" id="GO:0005680">
    <property type="term" value="C:anaphase-promoting complex"/>
    <property type="evidence" value="ECO:0007669"/>
    <property type="project" value="InterPro"/>
</dbReference>
<evidence type="ECO:0000256" key="2">
    <source>
        <dbReference type="ARBA" id="ARBA00022803"/>
    </source>
</evidence>
<gene>
    <name evidence="5" type="ORF">GLYMA_11G109200</name>
</gene>
<reference evidence="5 6" key="1">
    <citation type="journal article" date="2010" name="Nature">
        <title>Genome sequence of the palaeopolyploid soybean.</title>
        <authorList>
            <person name="Schmutz J."/>
            <person name="Cannon S.B."/>
            <person name="Schlueter J."/>
            <person name="Ma J."/>
            <person name="Mitros T."/>
            <person name="Nelson W."/>
            <person name="Hyten D.L."/>
            <person name="Song Q."/>
            <person name="Thelen J.J."/>
            <person name="Cheng J."/>
            <person name="Xu D."/>
            <person name="Hellsten U."/>
            <person name="May G.D."/>
            <person name="Yu Y."/>
            <person name="Sakurai T."/>
            <person name="Umezawa T."/>
            <person name="Bhattacharyya M.K."/>
            <person name="Sandhu D."/>
            <person name="Valliyodan B."/>
            <person name="Lindquist E."/>
            <person name="Peto M."/>
            <person name="Grant D."/>
            <person name="Shu S."/>
            <person name="Goodstein D."/>
            <person name="Barry K."/>
            <person name="Futrell-Griggs M."/>
            <person name="Abernathy B."/>
            <person name="Du J."/>
            <person name="Tian Z."/>
            <person name="Zhu L."/>
            <person name="Gill N."/>
            <person name="Joshi T."/>
            <person name="Libault M."/>
            <person name="Sethuraman A."/>
            <person name="Zhang X.-C."/>
            <person name="Shinozaki K."/>
            <person name="Nguyen H.T."/>
            <person name="Wing R.A."/>
            <person name="Cregan P."/>
            <person name="Specht J."/>
            <person name="Grimwood J."/>
            <person name="Rokhsar D."/>
            <person name="Stacey G."/>
            <person name="Shoemaker R.C."/>
            <person name="Jackson S.A."/>
        </authorList>
    </citation>
    <scope>NUCLEOTIDE SEQUENCE</scope>
    <source>
        <strain evidence="6">cv. Williams 82</strain>
        <tissue evidence="5">Callus</tissue>
    </source>
</reference>
<evidence type="ECO:0000313" key="6">
    <source>
        <dbReference type="EnsemblPlants" id="KRH29310"/>
    </source>
</evidence>
<feature type="transmembrane region" description="Helical" evidence="3">
    <location>
        <begin position="125"/>
        <end position="149"/>
    </location>
</feature>
<keyword evidence="7" id="KW-1185">Reference proteome</keyword>
<feature type="domain" description="Cdc23" evidence="4">
    <location>
        <begin position="7"/>
        <end position="54"/>
    </location>
</feature>
<reference evidence="5" key="3">
    <citation type="submission" date="2018-07" db="EMBL/GenBank/DDBJ databases">
        <title>WGS assembly of Glycine max.</title>
        <authorList>
            <person name="Schmutz J."/>
            <person name="Cannon S."/>
            <person name="Schlueter J."/>
            <person name="Ma J."/>
            <person name="Mitros T."/>
            <person name="Nelson W."/>
            <person name="Hyten D."/>
            <person name="Song Q."/>
            <person name="Thelen J."/>
            <person name="Cheng J."/>
            <person name="Xu D."/>
            <person name="Hellsten U."/>
            <person name="May G."/>
            <person name="Yu Y."/>
            <person name="Sakurai T."/>
            <person name="Umezawa T."/>
            <person name="Bhattacharyya M."/>
            <person name="Sandhu D."/>
            <person name="Valliyodan B."/>
            <person name="Lindquist E."/>
            <person name="Peto M."/>
            <person name="Grant D."/>
            <person name="Shu S."/>
            <person name="Goodstein D."/>
            <person name="Barry K."/>
            <person name="Futrell-Griggs M."/>
            <person name="Abernathy B."/>
            <person name="Du J."/>
            <person name="Tian Z."/>
            <person name="Zhu L."/>
            <person name="Gill N."/>
            <person name="Joshi T."/>
            <person name="Libault M."/>
            <person name="Sethuraman A."/>
            <person name="Zhang X."/>
            <person name="Shinozaki K."/>
            <person name="Nguyen H."/>
            <person name="Wing R."/>
            <person name="Cregan P."/>
            <person name="Specht J."/>
            <person name="Grimwood J."/>
            <person name="Rokhsar D."/>
            <person name="Stacey G."/>
            <person name="Shoemaker R."/>
            <person name="Jackson S."/>
        </authorList>
    </citation>
    <scope>NUCLEOTIDE SEQUENCE</scope>
    <source>
        <tissue evidence="5">Callus</tissue>
    </source>
</reference>
<accession>A0A0R0HFA1</accession>
<dbReference type="EMBL" id="CM000844">
    <property type="protein sequence ID" value="KRH29310.1"/>
    <property type="molecule type" value="Genomic_DNA"/>
</dbReference>
<reference evidence="6" key="2">
    <citation type="submission" date="2018-02" db="UniProtKB">
        <authorList>
            <consortium name="EnsemblPlants"/>
        </authorList>
    </citation>
    <scope>IDENTIFICATION</scope>
    <source>
        <strain evidence="6">Williams 82</strain>
    </source>
</reference>
<dbReference type="Pfam" id="PF04049">
    <property type="entry name" value="ANAPC8"/>
    <property type="match status" value="2"/>
</dbReference>
<dbReference type="PANTHER" id="PTHR12558">
    <property type="entry name" value="CELL DIVISION CYCLE 16,23,27"/>
    <property type="match status" value="1"/>
</dbReference>
<dbReference type="Proteomes" id="UP000008827">
    <property type="component" value="Chromosome 11"/>
</dbReference>
<keyword evidence="3" id="KW-0812">Transmembrane</keyword>
<keyword evidence="2" id="KW-0802">TPR repeat</keyword>
<dbReference type="Gene3D" id="1.25.40.10">
    <property type="entry name" value="Tetratricopeptide repeat domain"/>
    <property type="match status" value="2"/>
</dbReference>
<dbReference type="AlphaFoldDB" id="A0A0R0HFA1"/>
<evidence type="ECO:0000313" key="7">
    <source>
        <dbReference type="Proteomes" id="UP000008827"/>
    </source>
</evidence>
<dbReference type="PANTHER" id="PTHR12558:SF10">
    <property type="entry name" value="CELL DIVISION CYCLE PROTEIN 23 HOMOLOG"/>
    <property type="match status" value="1"/>
</dbReference>
<dbReference type="EnsemblPlants" id="KRH29310">
    <property type="protein sequence ID" value="KRH29310"/>
    <property type="gene ID" value="GLYMA_11G109200"/>
</dbReference>
<dbReference type="InParanoid" id="A0A0R0HFA1"/>
<dbReference type="InterPro" id="IPR007192">
    <property type="entry name" value="APC8"/>
</dbReference>
<name>A0A0R0HFA1_SOYBN</name>